<proteinExistence type="inferred from homology"/>
<evidence type="ECO:0000256" key="11">
    <source>
        <dbReference type="ARBA" id="ARBA00047508"/>
    </source>
</evidence>
<feature type="non-terminal residue" evidence="14">
    <location>
        <position position="1"/>
    </location>
</feature>
<dbReference type="GO" id="GO:0005737">
    <property type="term" value="C:cytoplasm"/>
    <property type="evidence" value="ECO:0007669"/>
    <property type="project" value="TreeGrafter"/>
</dbReference>
<dbReference type="AlphaFoldDB" id="A0A8H7ZW20"/>
<feature type="non-terminal residue" evidence="14">
    <location>
        <position position="394"/>
    </location>
</feature>
<evidence type="ECO:0000256" key="1">
    <source>
        <dbReference type="ARBA" id="ARBA00003726"/>
    </source>
</evidence>
<dbReference type="InterPro" id="IPR006219">
    <property type="entry name" value="DAHP_synth_1"/>
</dbReference>
<evidence type="ECO:0000256" key="7">
    <source>
        <dbReference type="ARBA" id="ARBA00023141"/>
    </source>
</evidence>
<dbReference type="Pfam" id="PF00793">
    <property type="entry name" value="DAHP_synth_1"/>
    <property type="match status" value="1"/>
</dbReference>
<evidence type="ECO:0000256" key="3">
    <source>
        <dbReference type="ARBA" id="ARBA00007985"/>
    </source>
</evidence>
<evidence type="ECO:0000256" key="6">
    <source>
        <dbReference type="ARBA" id="ARBA00022679"/>
    </source>
</evidence>
<reference evidence="14 15" key="1">
    <citation type="journal article" name="Sci. Rep.">
        <title>Genome-scale phylogenetic analyses confirm Olpidium as the closest living zoosporic fungus to the non-flagellated, terrestrial fungi.</title>
        <authorList>
            <person name="Chang Y."/>
            <person name="Rochon D."/>
            <person name="Sekimoto S."/>
            <person name="Wang Y."/>
            <person name="Chovatia M."/>
            <person name="Sandor L."/>
            <person name="Salamov A."/>
            <person name="Grigoriev I.V."/>
            <person name="Stajich J.E."/>
            <person name="Spatafora J.W."/>
        </authorList>
    </citation>
    <scope>NUCLEOTIDE SEQUENCE [LARGE SCALE GENOMIC DNA]</scope>
    <source>
        <strain evidence="14">S191</strain>
    </source>
</reference>
<dbReference type="PANTHER" id="PTHR21225">
    <property type="entry name" value="PHOSPHO-2-DEHYDRO-3-DEOXYHEPTONATE ALDOLASE DAHP SYNTHETASE"/>
    <property type="match status" value="1"/>
</dbReference>
<dbReference type="EMBL" id="JAEFCI010005273">
    <property type="protein sequence ID" value="KAG5460405.1"/>
    <property type="molecule type" value="Genomic_DNA"/>
</dbReference>
<protein>
    <recommendedName>
        <fullName evidence="4">3-deoxy-7-phosphoheptulonate synthase</fullName>
        <ecNumber evidence="4">2.5.1.54</ecNumber>
    </recommendedName>
    <alternativeName>
        <fullName evidence="10">3-deoxy-D-arabino-heptulosonate 7-phosphate synthase</fullName>
    </alternativeName>
    <alternativeName>
        <fullName evidence="9">DAHP synthase</fullName>
    </alternativeName>
    <alternativeName>
        <fullName evidence="8">Phospho-2-keto-3-deoxyheptonate aldolase</fullName>
    </alternativeName>
</protein>
<dbReference type="GO" id="GO:0003849">
    <property type="term" value="F:3-deoxy-7-phosphoheptulonate synthase activity"/>
    <property type="evidence" value="ECO:0007669"/>
    <property type="project" value="UniProtKB-EC"/>
</dbReference>
<feature type="compositionally biased region" description="Basic and acidic residues" evidence="12">
    <location>
        <begin position="46"/>
        <end position="61"/>
    </location>
</feature>
<evidence type="ECO:0000256" key="9">
    <source>
        <dbReference type="ARBA" id="ARBA00031349"/>
    </source>
</evidence>
<comment type="pathway">
    <text evidence="2">Metabolic intermediate biosynthesis; chorismate biosynthesis; chorismate from D-erythrose 4-phosphate and phosphoenolpyruvate: step 1/7.</text>
</comment>
<evidence type="ECO:0000256" key="4">
    <source>
        <dbReference type="ARBA" id="ARBA00012694"/>
    </source>
</evidence>
<keyword evidence="7" id="KW-0057">Aromatic amino acid biosynthesis</keyword>
<keyword evidence="15" id="KW-1185">Reference proteome</keyword>
<keyword evidence="6" id="KW-0808">Transferase</keyword>
<dbReference type="FunFam" id="3.20.20.70:FF:000005">
    <property type="entry name" value="Phospho-2-dehydro-3-deoxyheptonate aldolase"/>
    <property type="match status" value="1"/>
</dbReference>
<evidence type="ECO:0000256" key="12">
    <source>
        <dbReference type="SAM" id="MobiDB-lite"/>
    </source>
</evidence>
<evidence type="ECO:0000256" key="5">
    <source>
        <dbReference type="ARBA" id="ARBA00022605"/>
    </source>
</evidence>
<gene>
    <name evidence="14" type="ORF">BJ554DRAFT_7552</name>
</gene>
<evidence type="ECO:0000256" key="2">
    <source>
        <dbReference type="ARBA" id="ARBA00004688"/>
    </source>
</evidence>
<dbReference type="OrthoDB" id="4699125at2759"/>
<evidence type="ECO:0000313" key="15">
    <source>
        <dbReference type="Proteomes" id="UP000673691"/>
    </source>
</evidence>
<name>A0A8H7ZW20_9FUNG</name>
<comment type="caution">
    <text evidence="14">The sequence shown here is derived from an EMBL/GenBank/DDBJ whole genome shotgun (WGS) entry which is preliminary data.</text>
</comment>
<comment type="similarity">
    <text evidence="3">Belongs to the class-I DAHP synthase family.</text>
</comment>
<feature type="region of interest" description="Disordered" evidence="12">
    <location>
        <begin position="36"/>
        <end position="78"/>
    </location>
</feature>
<accession>A0A8H7ZW20</accession>
<organism evidence="14 15">
    <name type="scientific">Olpidium bornovanus</name>
    <dbReference type="NCBI Taxonomy" id="278681"/>
    <lineage>
        <taxon>Eukaryota</taxon>
        <taxon>Fungi</taxon>
        <taxon>Fungi incertae sedis</taxon>
        <taxon>Olpidiomycota</taxon>
        <taxon>Olpidiomycotina</taxon>
        <taxon>Olpidiomycetes</taxon>
        <taxon>Olpidiales</taxon>
        <taxon>Olpidiaceae</taxon>
        <taxon>Olpidium</taxon>
    </lineage>
</organism>
<dbReference type="SUPFAM" id="SSF51569">
    <property type="entry name" value="Aldolase"/>
    <property type="match status" value="1"/>
</dbReference>
<comment type="function">
    <text evidence="1">Stereospecific condensation of phosphoenolpyruvate (PEP) and D-erythrose-4-phosphate (E4P) giving rise to 3-deoxy-D-arabino-heptulosonate-7-phosphate (DAHP).</text>
</comment>
<dbReference type="Proteomes" id="UP000673691">
    <property type="component" value="Unassembled WGS sequence"/>
</dbReference>
<dbReference type="GO" id="GO:0009073">
    <property type="term" value="P:aromatic amino acid family biosynthetic process"/>
    <property type="evidence" value="ECO:0007669"/>
    <property type="project" value="UniProtKB-KW"/>
</dbReference>
<comment type="catalytic activity">
    <reaction evidence="11">
        <text>D-erythrose 4-phosphate + phosphoenolpyruvate + H2O = 7-phospho-2-dehydro-3-deoxy-D-arabino-heptonate + phosphate</text>
        <dbReference type="Rhea" id="RHEA:14717"/>
        <dbReference type="ChEBI" id="CHEBI:15377"/>
        <dbReference type="ChEBI" id="CHEBI:16897"/>
        <dbReference type="ChEBI" id="CHEBI:43474"/>
        <dbReference type="ChEBI" id="CHEBI:58394"/>
        <dbReference type="ChEBI" id="CHEBI:58702"/>
        <dbReference type="EC" id="2.5.1.54"/>
    </reaction>
</comment>
<keyword evidence="5" id="KW-0028">Amino-acid biosynthesis</keyword>
<evidence type="ECO:0000256" key="8">
    <source>
        <dbReference type="ARBA" id="ARBA00031111"/>
    </source>
</evidence>
<dbReference type="PANTHER" id="PTHR21225:SF12">
    <property type="entry name" value="PHOSPHO-2-DEHYDRO-3-DEOXYHEPTONATE ALDOLASE, TYROSINE-INHIBITED"/>
    <property type="match status" value="1"/>
</dbReference>
<evidence type="ECO:0000256" key="10">
    <source>
        <dbReference type="ARBA" id="ARBA00032193"/>
    </source>
</evidence>
<dbReference type="NCBIfam" id="TIGR00034">
    <property type="entry name" value="aroFGH"/>
    <property type="match status" value="1"/>
</dbReference>
<dbReference type="InterPro" id="IPR006218">
    <property type="entry name" value="DAHP1/KDSA"/>
</dbReference>
<evidence type="ECO:0000259" key="13">
    <source>
        <dbReference type="Pfam" id="PF00793"/>
    </source>
</evidence>
<feature type="domain" description="DAHP synthetase I/KDSA" evidence="13">
    <location>
        <begin position="96"/>
        <end position="393"/>
    </location>
</feature>
<dbReference type="GO" id="GO:0008652">
    <property type="term" value="P:amino acid biosynthetic process"/>
    <property type="evidence" value="ECO:0007669"/>
    <property type="project" value="UniProtKB-KW"/>
</dbReference>
<evidence type="ECO:0000313" key="14">
    <source>
        <dbReference type="EMBL" id="KAG5460405.1"/>
    </source>
</evidence>
<dbReference type="EC" id="2.5.1.54" evidence="4"/>
<dbReference type="InterPro" id="IPR013785">
    <property type="entry name" value="Aldolase_TIM"/>
</dbReference>
<sequence length="394" mass="42202">HGGRTRRQRRAAGHAHFRGCRPAACWKRSAALPVSQGARGYQSRRHGADREGEASSAERTRRQAHQGNPAAGSAADSHRRAAAARTILAARKGCERVIKGEDDRLIVVVGPCSIHDVPAALEYAQKLKEQVARFENELLIVMRVYFEKPRTTVGWKGLINDPFMDMSFNINKGLRVARGLLLDINELGLPTAVEFLDTISPQYIADLVSWGAIGARTTESQVHRELASGISAPVGFKNGASDGVLDSMLAGLHQRTNGGVGIAVDAIHAASSGHHFLSVTKHGLSAIVSTEGNDACHVILRGATDGPNYSAAHVRACCDKLAAAKLPARVMIDCSHGNSMKKFENQVVVAKDIAAQLSSASTAQNIMGVMIESNLREGRQNIPPEGPSHLVYGQ</sequence>
<dbReference type="Gene3D" id="3.20.20.70">
    <property type="entry name" value="Aldolase class I"/>
    <property type="match status" value="1"/>
</dbReference>